<dbReference type="EMBL" id="KY249117">
    <property type="protein sequence ID" value="ARO49563.1"/>
    <property type="molecule type" value="Genomic_DNA"/>
</dbReference>
<evidence type="ECO:0000313" key="3">
    <source>
        <dbReference type="EMBL" id="ARO49563.1"/>
    </source>
</evidence>
<dbReference type="Gene3D" id="3.40.50.1820">
    <property type="entry name" value="alpha/beta hydrolase"/>
    <property type="match status" value="1"/>
</dbReference>
<evidence type="ECO:0000313" key="5">
    <source>
        <dbReference type="Proteomes" id="UP001500305"/>
    </source>
</evidence>
<keyword evidence="1 4" id="KW-0378">Hydrolase</keyword>
<evidence type="ECO:0000259" key="2">
    <source>
        <dbReference type="Pfam" id="PF00561"/>
    </source>
</evidence>
<protein>
    <submittedName>
        <fullName evidence="4">Alpha/beta fold hydrolase</fullName>
    </submittedName>
    <submittedName>
        <fullName evidence="3">Methylesterase</fullName>
    </submittedName>
</protein>
<sequence length="271" mass="29412">MAELLLEDGQSIHYQETGKGSPVLLVHGLGAPSAFLAATAEGLARDHRVVTFDLRGHGRTPLGTGPVGIDRCAADLHAVAGKLDLRAVTLVGWSLGATVAYRYLERYGAQRVARLVSVEQSPYLLYEDGWEHAAFGRLTAADAETVRQNLAGTDRAVAADQVAGYFAEGTVPDPDLLARLADAVATCSPAARQQLWQDVVRQDWRERLAALPVPVLFVHGARSRIYPSAVGSRLADTVPGARLEVFENSGHLPFLEEPERFQRTIRSWVAR</sequence>
<dbReference type="RefSeq" id="WP_344640938.1">
    <property type="nucleotide sequence ID" value="NZ_BAAATR010000056.1"/>
</dbReference>
<name>A0A1W6R564_9ACTN</name>
<reference evidence="3" key="1">
    <citation type="journal article" date="2017" name="Angew. Chem. Int. Ed. Engl.">
        <title>Biosynthesis of the beta-Lactone Proteasome Inhibitors Belactosin and Cystargolide.</title>
        <authorList>
            <person name="Wolf F."/>
            <person name="Bauer J.S."/>
            <person name="Bendel T.M."/>
            <person name="Kulik A."/>
            <person name="Kalinowski J."/>
            <person name="Gross H."/>
            <person name="Kaysser L."/>
        </authorList>
    </citation>
    <scope>NUCLEOTIDE SEQUENCE</scope>
    <source>
        <strain evidence="3">JCM 7356</strain>
    </source>
</reference>
<evidence type="ECO:0000313" key="4">
    <source>
        <dbReference type="EMBL" id="GAA2277085.1"/>
    </source>
</evidence>
<dbReference type="Pfam" id="PF00561">
    <property type="entry name" value="Abhydrolase_1"/>
    <property type="match status" value="1"/>
</dbReference>
<dbReference type="SUPFAM" id="SSF53474">
    <property type="entry name" value="alpha/beta-Hydrolases"/>
    <property type="match status" value="1"/>
</dbReference>
<dbReference type="AlphaFoldDB" id="A0A1W6R564"/>
<feature type="domain" description="AB hydrolase-1" evidence="2">
    <location>
        <begin position="22"/>
        <end position="258"/>
    </location>
</feature>
<keyword evidence="5" id="KW-1185">Reference proteome</keyword>
<evidence type="ECO:0000256" key="1">
    <source>
        <dbReference type="ARBA" id="ARBA00022801"/>
    </source>
</evidence>
<organism evidence="3">
    <name type="scientific">Kitasatospora cystarginea</name>
    <dbReference type="NCBI Taxonomy" id="58350"/>
    <lineage>
        <taxon>Bacteria</taxon>
        <taxon>Bacillati</taxon>
        <taxon>Actinomycetota</taxon>
        <taxon>Actinomycetes</taxon>
        <taxon>Kitasatosporales</taxon>
        <taxon>Streptomycetaceae</taxon>
        <taxon>Kitasatospora</taxon>
    </lineage>
</organism>
<dbReference type="InterPro" id="IPR000073">
    <property type="entry name" value="AB_hydrolase_1"/>
</dbReference>
<reference evidence="4 5" key="2">
    <citation type="journal article" date="2019" name="Int. J. Syst. Evol. Microbiol.">
        <title>The Global Catalogue of Microorganisms (GCM) 10K type strain sequencing project: providing services to taxonomists for standard genome sequencing and annotation.</title>
        <authorList>
            <consortium name="The Broad Institute Genomics Platform"/>
            <consortium name="The Broad Institute Genome Sequencing Center for Infectious Disease"/>
            <person name="Wu L."/>
            <person name="Ma J."/>
        </authorList>
    </citation>
    <scope>NUCLEOTIDE SEQUENCE [LARGE SCALE GENOMIC DNA]</scope>
    <source>
        <strain evidence="4 5">JCM 7356</strain>
    </source>
</reference>
<accession>A0A1W6R564</accession>
<dbReference type="InterPro" id="IPR029058">
    <property type="entry name" value="AB_hydrolase_fold"/>
</dbReference>
<dbReference type="EMBL" id="BAAATR010000056">
    <property type="protein sequence ID" value="GAA2277085.1"/>
    <property type="molecule type" value="Genomic_DNA"/>
</dbReference>
<dbReference type="InterPro" id="IPR050266">
    <property type="entry name" value="AB_hydrolase_sf"/>
</dbReference>
<dbReference type="PANTHER" id="PTHR43798:SF31">
    <property type="entry name" value="AB HYDROLASE SUPERFAMILY PROTEIN YCLE"/>
    <property type="match status" value="1"/>
</dbReference>
<dbReference type="PANTHER" id="PTHR43798">
    <property type="entry name" value="MONOACYLGLYCEROL LIPASE"/>
    <property type="match status" value="1"/>
</dbReference>
<dbReference type="GO" id="GO:0016787">
    <property type="term" value="F:hydrolase activity"/>
    <property type="evidence" value="ECO:0007669"/>
    <property type="project" value="UniProtKB-KW"/>
</dbReference>
<proteinExistence type="predicted"/>
<gene>
    <name evidence="3" type="primary">cysE</name>
    <name evidence="4" type="ORF">GCM10010430_73710</name>
</gene>
<dbReference type="GO" id="GO:0016020">
    <property type="term" value="C:membrane"/>
    <property type="evidence" value="ECO:0007669"/>
    <property type="project" value="TreeGrafter"/>
</dbReference>
<dbReference type="Proteomes" id="UP001500305">
    <property type="component" value="Unassembled WGS sequence"/>
</dbReference>
<reference evidence="4" key="3">
    <citation type="submission" date="2023-12" db="EMBL/GenBank/DDBJ databases">
        <authorList>
            <person name="Sun Q."/>
            <person name="Inoue M."/>
        </authorList>
    </citation>
    <scope>NUCLEOTIDE SEQUENCE</scope>
    <source>
        <strain evidence="4">JCM 7356</strain>
    </source>
</reference>